<evidence type="ECO:0000259" key="6">
    <source>
        <dbReference type="Pfam" id="PF04542"/>
    </source>
</evidence>
<sequence>MSIVLPRSEGVTMAPARTDVDAELREVYDAHYGRLAGWTNRLVGDPDLAHDLATEAFVKLVREWGRVDEPKAWLYAVTANLVRDHWRKRGREHSAYLRHEGGAPAEGRDDPDVATQVSVRTAVQSLPDRLRVAVLLYYFADLSVGSVATQLGKSEGAVKRDLFEARKSLAAMLEGAR</sequence>
<keyword evidence="2" id="KW-0805">Transcription regulation</keyword>
<feature type="domain" description="RNA polymerase sigma factor 70 region 4 type 2" evidence="7">
    <location>
        <begin position="118"/>
        <end position="169"/>
    </location>
</feature>
<dbReference type="PANTHER" id="PTHR43133">
    <property type="entry name" value="RNA POLYMERASE ECF-TYPE SIGMA FACTO"/>
    <property type="match status" value="1"/>
</dbReference>
<dbReference type="EMBL" id="LQZG01000003">
    <property type="protein sequence ID" value="OAB86921.1"/>
    <property type="molecule type" value="Genomic_DNA"/>
</dbReference>
<proteinExistence type="inferred from homology"/>
<evidence type="ECO:0000256" key="4">
    <source>
        <dbReference type="ARBA" id="ARBA00023125"/>
    </source>
</evidence>
<comment type="caution">
    <text evidence="8">The sequence shown here is derived from an EMBL/GenBank/DDBJ whole genome shotgun (WGS) entry which is preliminary data.</text>
</comment>
<evidence type="ECO:0000256" key="2">
    <source>
        <dbReference type="ARBA" id="ARBA00023015"/>
    </source>
</evidence>
<dbReference type="GO" id="GO:0016987">
    <property type="term" value="F:sigma factor activity"/>
    <property type="evidence" value="ECO:0007669"/>
    <property type="project" value="UniProtKB-KW"/>
</dbReference>
<keyword evidence="3" id="KW-0731">Sigma factor</keyword>
<dbReference type="InterPro" id="IPR007627">
    <property type="entry name" value="RNA_pol_sigma70_r2"/>
</dbReference>
<accession>A0A176QAZ8</accession>
<evidence type="ECO:0000313" key="8">
    <source>
        <dbReference type="EMBL" id="OAB86921.1"/>
    </source>
</evidence>
<dbReference type="SUPFAM" id="SSF88946">
    <property type="entry name" value="Sigma2 domain of RNA polymerase sigma factors"/>
    <property type="match status" value="1"/>
</dbReference>
<dbReference type="AlphaFoldDB" id="A0A176QAZ8"/>
<keyword evidence="4" id="KW-0238">DNA-binding</keyword>
<dbReference type="InterPro" id="IPR013325">
    <property type="entry name" value="RNA_pol_sigma_r2"/>
</dbReference>
<dbReference type="STRING" id="262209.AWH69_10965"/>
<feature type="domain" description="RNA polymerase sigma-70 region 2" evidence="6">
    <location>
        <begin position="28"/>
        <end position="91"/>
    </location>
</feature>
<dbReference type="Pfam" id="PF04542">
    <property type="entry name" value="Sigma70_r2"/>
    <property type="match status" value="1"/>
</dbReference>
<dbReference type="SUPFAM" id="SSF88659">
    <property type="entry name" value="Sigma3 and sigma4 domains of RNA polymerase sigma factors"/>
    <property type="match status" value="1"/>
</dbReference>
<reference evidence="8 9" key="1">
    <citation type="submission" date="2016-01" db="EMBL/GenBank/DDBJ databases">
        <title>Janibacter melonis strain CD11_4 genome sequencing and assembly.</title>
        <authorList>
            <person name="Nair G.R."/>
            <person name="Kaur G."/>
            <person name="Chander A.M."/>
            <person name="Mayilraj S."/>
        </authorList>
    </citation>
    <scope>NUCLEOTIDE SEQUENCE [LARGE SCALE GENOMIC DNA]</scope>
    <source>
        <strain evidence="8 9">CD11-4</strain>
    </source>
</reference>
<evidence type="ECO:0000313" key="9">
    <source>
        <dbReference type="Proteomes" id="UP000076976"/>
    </source>
</evidence>
<dbReference type="GO" id="GO:0006352">
    <property type="term" value="P:DNA-templated transcription initiation"/>
    <property type="evidence" value="ECO:0007669"/>
    <property type="project" value="InterPro"/>
</dbReference>
<dbReference type="InterPro" id="IPR013324">
    <property type="entry name" value="RNA_pol_sigma_r3/r4-like"/>
</dbReference>
<dbReference type="Pfam" id="PF08281">
    <property type="entry name" value="Sigma70_r4_2"/>
    <property type="match status" value="1"/>
</dbReference>
<dbReference type="Proteomes" id="UP000076976">
    <property type="component" value="Unassembled WGS sequence"/>
</dbReference>
<evidence type="ECO:0000256" key="1">
    <source>
        <dbReference type="ARBA" id="ARBA00010641"/>
    </source>
</evidence>
<dbReference type="GO" id="GO:0003677">
    <property type="term" value="F:DNA binding"/>
    <property type="evidence" value="ECO:0007669"/>
    <property type="project" value="UniProtKB-KW"/>
</dbReference>
<gene>
    <name evidence="8" type="ORF">AWH69_10965</name>
</gene>
<dbReference type="Gene3D" id="1.10.1740.10">
    <property type="match status" value="1"/>
</dbReference>
<dbReference type="NCBIfam" id="TIGR02937">
    <property type="entry name" value="sigma70-ECF"/>
    <property type="match status" value="1"/>
</dbReference>
<dbReference type="PANTHER" id="PTHR43133:SF8">
    <property type="entry name" value="RNA POLYMERASE SIGMA FACTOR HI_1459-RELATED"/>
    <property type="match status" value="1"/>
</dbReference>
<keyword evidence="5" id="KW-0804">Transcription</keyword>
<dbReference type="InterPro" id="IPR014284">
    <property type="entry name" value="RNA_pol_sigma-70_dom"/>
</dbReference>
<protein>
    <recommendedName>
        <fullName evidence="10">Sigma-70 family RNA polymerase sigma factor</fullName>
    </recommendedName>
</protein>
<keyword evidence="9" id="KW-1185">Reference proteome</keyword>
<organism evidence="8 9">
    <name type="scientific">Janibacter melonis</name>
    <dbReference type="NCBI Taxonomy" id="262209"/>
    <lineage>
        <taxon>Bacteria</taxon>
        <taxon>Bacillati</taxon>
        <taxon>Actinomycetota</taxon>
        <taxon>Actinomycetes</taxon>
        <taxon>Micrococcales</taxon>
        <taxon>Intrasporangiaceae</taxon>
        <taxon>Janibacter</taxon>
    </lineage>
</organism>
<evidence type="ECO:0000256" key="3">
    <source>
        <dbReference type="ARBA" id="ARBA00023082"/>
    </source>
</evidence>
<dbReference type="InterPro" id="IPR039425">
    <property type="entry name" value="RNA_pol_sigma-70-like"/>
</dbReference>
<comment type="similarity">
    <text evidence="1">Belongs to the sigma-70 factor family. ECF subfamily.</text>
</comment>
<evidence type="ECO:0000259" key="7">
    <source>
        <dbReference type="Pfam" id="PF08281"/>
    </source>
</evidence>
<evidence type="ECO:0008006" key="10">
    <source>
        <dbReference type="Google" id="ProtNLM"/>
    </source>
</evidence>
<dbReference type="Gene3D" id="1.10.10.10">
    <property type="entry name" value="Winged helix-like DNA-binding domain superfamily/Winged helix DNA-binding domain"/>
    <property type="match status" value="1"/>
</dbReference>
<dbReference type="InterPro" id="IPR013249">
    <property type="entry name" value="RNA_pol_sigma70_r4_t2"/>
</dbReference>
<evidence type="ECO:0000256" key="5">
    <source>
        <dbReference type="ARBA" id="ARBA00023163"/>
    </source>
</evidence>
<dbReference type="RefSeq" id="WP_198150369.1">
    <property type="nucleotide sequence ID" value="NZ_LQZG01000003.1"/>
</dbReference>
<dbReference type="InterPro" id="IPR036388">
    <property type="entry name" value="WH-like_DNA-bd_sf"/>
</dbReference>
<name>A0A176QAZ8_9MICO</name>